<evidence type="ECO:0000259" key="3">
    <source>
        <dbReference type="Pfam" id="PF01636"/>
    </source>
</evidence>
<evidence type="ECO:0000256" key="2">
    <source>
        <dbReference type="SAM" id="MobiDB-lite"/>
    </source>
</evidence>
<dbReference type="HOGENOM" id="CLU_044821_2_0_5"/>
<dbReference type="AlphaFoldDB" id="A8I8V1"/>
<evidence type="ECO:0000313" key="4">
    <source>
        <dbReference type="EMBL" id="BAF88706.1"/>
    </source>
</evidence>
<organism evidence="4 5">
    <name type="scientific">Azorhizobium caulinodans (strain ATCC 43989 / DSM 5975 / JCM 20966 / LMG 6465 / NBRC 14845 / NCIMB 13405 / ORS 571)</name>
    <dbReference type="NCBI Taxonomy" id="438753"/>
    <lineage>
        <taxon>Bacteria</taxon>
        <taxon>Pseudomonadati</taxon>
        <taxon>Pseudomonadota</taxon>
        <taxon>Alphaproteobacteria</taxon>
        <taxon>Hyphomicrobiales</taxon>
        <taxon>Xanthobacteraceae</taxon>
        <taxon>Azorhizobium</taxon>
    </lineage>
</organism>
<sequence>MPAHTSAGHLSRLAGSRGKTRPSESIGALPWAAVGTRVYDSGFIARLQDALSGALPRWGLSPDCAPELLAISENATFKVEVPGANAMVFRVHRPGYHTRAEIASELAWLDALRAEGLVAAPHPIRQLDGSLIADIDDRGVPRHVVAFDFIPGQEPVAGAALAPWFRELGHIHAVLHDQARRWRRPTDFARKRWNFASTLGEAPLWGDWRAALGLEAPGRALLQRTVDEVGRACADLGEGPEAFGLIHADLRLANLLVDGDRLTLIDFDDCGFSWFLYDFAAAVSFIEHEPFIPELKAAWIEGYGQRARLSAEQVRQLDLFVMLRRILLTAWIASHSETPTAQSLGAAYTDGTLALAERFLSSFA</sequence>
<keyword evidence="5" id="KW-1185">Reference proteome</keyword>
<reference evidence="4 5" key="1">
    <citation type="journal article" date="2007" name="Appl. Environ. Microbiol.">
        <title>Rhizobial factors required for stem nodule maturation and maintenance in Sesbania rostrata-Azorhizobium caulinodans ORS571 symbiosis.</title>
        <authorList>
            <person name="Suzuki S."/>
            <person name="Aono T."/>
            <person name="Lee KB."/>
            <person name="Suzuki T."/>
            <person name="Liu CT."/>
            <person name="Miwa H."/>
            <person name="Wakao S."/>
            <person name="Iki T."/>
            <person name="Oyaizu H."/>
        </authorList>
    </citation>
    <scope>NUCLEOTIDE SEQUENCE [LARGE SCALE GENOMIC DNA]</scope>
    <source>
        <strain evidence="5">ATCC 43989 / DSM 5975 / JCM 20966 / LMG 6465 / NBRC 14845 / NCIMB 13405 / ORS 571</strain>
    </source>
</reference>
<evidence type="ECO:0000313" key="5">
    <source>
        <dbReference type="Proteomes" id="UP000000270"/>
    </source>
</evidence>
<accession>A8I8V1</accession>
<keyword evidence="4" id="KW-0808">Transferase</keyword>
<feature type="domain" description="Aminoglycoside phosphotransferase" evidence="3">
    <location>
        <begin position="73"/>
        <end position="306"/>
    </location>
</feature>
<dbReference type="Gene3D" id="3.90.1200.10">
    <property type="match status" value="1"/>
</dbReference>
<dbReference type="InterPro" id="IPR002575">
    <property type="entry name" value="Aminoglycoside_PTrfase"/>
</dbReference>
<dbReference type="PANTHER" id="PTHR21064:SF6">
    <property type="entry name" value="AMINOGLYCOSIDE PHOSPHOTRANSFERASE DOMAIN-CONTAINING PROTEIN"/>
    <property type="match status" value="1"/>
</dbReference>
<feature type="region of interest" description="Disordered" evidence="2">
    <location>
        <begin position="1"/>
        <end position="24"/>
    </location>
</feature>
<dbReference type="SUPFAM" id="SSF56112">
    <property type="entry name" value="Protein kinase-like (PK-like)"/>
    <property type="match status" value="1"/>
</dbReference>
<dbReference type="Pfam" id="PF01636">
    <property type="entry name" value="APH"/>
    <property type="match status" value="1"/>
</dbReference>
<evidence type="ECO:0000256" key="1">
    <source>
        <dbReference type="ARBA" id="ARBA00038240"/>
    </source>
</evidence>
<protein>
    <submittedName>
        <fullName evidence="4">Aminoglycoside phosphotransferase</fullName>
    </submittedName>
</protein>
<comment type="similarity">
    <text evidence="1">Belongs to the pseudomonas-type ThrB family.</text>
</comment>
<dbReference type="Proteomes" id="UP000000270">
    <property type="component" value="Chromosome"/>
</dbReference>
<dbReference type="InterPro" id="IPR011009">
    <property type="entry name" value="Kinase-like_dom_sf"/>
</dbReference>
<reference evidence="4 5" key="5">
    <citation type="journal article" date="2010" name="Appl. Environ. Microbiol.">
        <title>phrR-like gene praR of Azorhizobium caulinodans ORS571 is essential for symbiosis with Sesbania rostrata and is involved in expression of reb genes.</title>
        <authorList>
            <person name="Akiba N."/>
            <person name="Aono T."/>
            <person name="Toyazaki H."/>
            <person name="Sato S."/>
            <person name="Oyaizu H."/>
        </authorList>
    </citation>
    <scope>NUCLEOTIDE SEQUENCE [LARGE SCALE GENOMIC DNA]</scope>
    <source>
        <strain evidence="5">ATCC 43989 / DSM 5975 / JCM 20966 / LMG 6465 / NBRC 14845 / NCIMB 13405 / ORS 571</strain>
    </source>
</reference>
<reference evidence="4 5" key="3">
    <citation type="journal article" date="2008" name="BMC Genomics">
        <title>The genome of the versatile nitrogen fixer Azorhizobium caulinodans ORS571.</title>
        <authorList>
            <person name="Lee KB."/>
            <person name="Backer P.D."/>
            <person name="Aono T."/>
            <person name="Liu CT."/>
            <person name="Suzuki S."/>
            <person name="Suzuki T."/>
            <person name="Kaneko T."/>
            <person name="Yamada M."/>
            <person name="Tabata S."/>
            <person name="Kupfer D.M."/>
            <person name="Najar F.Z."/>
            <person name="Wiley G.B."/>
            <person name="Roe B."/>
            <person name="Binnewies T.T."/>
            <person name="Ussery D.W."/>
            <person name="D'Haeze W."/>
            <person name="Herder J.D."/>
            <person name="Gevers D."/>
            <person name="Vereecke D."/>
            <person name="Holsters M."/>
            <person name="Oyaizu H."/>
        </authorList>
    </citation>
    <scope>NUCLEOTIDE SEQUENCE [LARGE SCALE GENOMIC DNA]</scope>
    <source>
        <strain evidence="5">ATCC 43989 / DSM 5975 / JCM 20966 / LMG 6465 / NBRC 14845 / NCIMB 13405 / ORS 571</strain>
    </source>
</reference>
<dbReference type="PANTHER" id="PTHR21064">
    <property type="entry name" value="AMINOGLYCOSIDE PHOSPHOTRANSFERASE DOMAIN-CONTAINING PROTEIN-RELATED"/>
    <property type="match status" value="1"/>
</dbReference>
<proteinExistence type="inferred from homology"/>
<name>A8I8V1_AZOC5</name>
<dbReference type="eggNOG" id="COG2334">
    <property type="taxonomic scope" value="Bacteria"/>
</dbReference>
<reference evidence="5" key="2">
    <citation type="submission" date="2007-04" db="EMBL/GenBank/DDBJ databases">
        <title>Complete genome sequence of the nitrogen-fixing bacterium Azorhizobium caulinodans ORS571.</title>
        <authorList>
            <person name="Lee K.B."/>
            <person name="Backer P.D."/>
            <person name="Aono T."/>
            <person name="Liu C.T."/>
            <person name="Suzuki S."/>
            <person name="Suzuki T."/>
            <person name="Kaneko T."/>
            <person name="Yamada M."/>
            <person name="Tabata S."/>
            <person name="Kupfer D.M."/>
            <person name="Najar F.Z."/>
            <person name="Wiley G.B."/>
            <person name="Roe B."/>
            <person name="Binnewies T."/>
            <person name="Ussery D."/>
            <person name="Vereecke D."/>
            <person name="Gevers D."/>
            <person name="Holsters M."/>
            <person name="Oyaizu H."/>
        </authorList>
    </citation>
    <scope>NUCLEOTIDE SEQUENCE [LARGE SCALE GENOMIC DNA]</scope>
    <source>
        <strain evidence="5">ATCC 43989 / DSM 5975 / JCM 20966 / LMG 6465 / NBRC 14845 / NCIMB 13405 / ORS 571</strain>
    </source>
</reference>
<gene>
    <name evidence="4" type="ordered locus">AZC_2708</name>
</gene>
<dbReference type="InterPro" id="IPR050249">
    <property type="entry name" value="Pseudomonas-type_ThrB"/>
</dbReference>
<dbReference type="STRING" id="438753.AZC_2708"/>
<dbReference type="EMBL" id="AP009384">
    <property type="protein sequence ID" value="BAF88706.1"/>
    <property type="molecule type" value="Genomic_DNA"/>
</dbReference>
<reference evidence="4 5" key="4">
    <citation type="journal article" date="2009" name="Appl. Environ. Microbiol.">
        <title>Comparative genome-wide transcriptional profiling of Azorhizobium caulinodans ORS571 grown under free-living and symbiotic conditions.</title>
        <authorList>
            <person name="Tsukada S."/>
            <person name="Aono T."/>
            <person name="Akiba N."/>
            <person name="Lee KB."/>
            <person name="Liu CT."/>
            <person name="Toyazaki H."/>
            <person name="Oyaizu H."/>
        </authorList>
    </citation>
    <scope>NUCLEOTIDE SEQUENCE [LARGE SCALE GENOMIC DNA]</scope>
    <source>
        <strain evidence="5">ATCC 43989 / DSM 5975 / JCM 20966 / LMG 6465 / NBRC 14845 / NCIMB 13405 / ORS 571</strain>
    </source>
</reference>
<dbReference type="GO" id="GO:0019202">
    <property type="term" value="F:amino acid kinase activity"/>
    <property type="evidence" value="ECO:0007669"/>
    <property type="project" value="TreeGrafter"/>
</dbReference>
<reference evidence="4 5" key="6">
    <citation type="journal article" date="2011" name="Appl. Environ. Microbiol.">
        <title>Involvement of the azorhizobial chromosome partition gene (parA) in the onset of bacteroid differentiation during Sesbania rostrata stem nodule development.</title>
        <authorList>
            <person name="Liu CT."/>
            <person name="Lee KB."/>
            <person name="Wang YS."/>
            <person name="Peng MH."/>
            <person name="Lee KT."/>
            <person name="Suzuki S."/>
            <person name="Suzuki T."/>
            <person name="Oyaizu H."/>
        </authorList>
    </citation>
    <scope>NUCLEOTIDE SEQUENCE [LARGE SCALE GENOMIC DNA]</scope>
    <source>
        <strain evidence="5">ATCC 43989 / DSM 5975 / JCM 20966 / LMG 6465 / NBRC 14845 / NCIMB 13405 / ORS 571</strain>
    </source>
</reference>
<dbReference type="KEGG" id="azc:AZC_2708"/>